<dbReference type="FunFam" id="1.10.510.10:FF:000571">
    <property type="entry name" value="Maternal embryonic leucine zipper kinase"/>
    <property type="match status" value="1"/>
</dbReference>
<evidence type="ECO:0000259" key="17">
    <source>
        <dbReference type="PROSITE" id="PS50011"/>
    </source>
</evidence>
<evidence type="ECO:0000256" key="12">
    <source>
        <dbReference type="ARBA" id="ARBA00024334"/>
    </source>
</evidence>
<evidence type="ECO:0000256" key="16">
    <source>
        <dbReference type="SAM" id="MobiDB-lite"/>
    </source>
</evidence>
<dbReference type="EC" id="2.7.11.1" evidence="3"/>
<evidence type="ECO:0000256" key="2">
    <source>
        <dbReference type="ARBA" id="ARBA00011245"/>
    </source>
</evidence>
<dbReference type="Gene3D" id="3.30.200.20">
    <property type="entry name" value="Phosphorylase Kinase, domain 1"/>
    <property type="match status" value="1"/>
</dbReference>
<evidence type="ECO:0000256" key="6">
    <source>
        <dbReference type="ARBA" id="ARBA00022723"/>
    </source>
</evidence>
<dbReference type="PROSITE" id="PS50222">
    <property type="entry name" value="EF_HAND_2"/>
    <property type="match status" value="4"/>
</dbReference>
<evidence type="ECO:0000256" key="9">
    <source>
        <dbReference type="ARBA" id="ARBA00022777"/>
    </source>
</evidence>
<dbReference type="GO" id="GO:0005524">
    <property type="term" value="F:ATP binding"/>
    <property type="evidence" value="ECO:0007669"/>
    <property type="project" value="UniProtKB-UniRule"/>
</dbReference>
<evidence type="ECO:0000256" key="7">
    <source>
        <dbReference type="ARBA" id="ARBA00022737"/>
    </source>
</evidence>
<comment type="catalytic activity">
    <reaction evidence="14">
        <text>L-seryl-[protein] + ATP = O-phospho-L-seryl-[protein] + ADP + H(+)</text>
        <dbReference type="Rhea" id="RHEA:17989"/>
        <dbReference type="Rhea" id="RHEA-COMP:9863"/>
        <dbReference type="Rhea" id="RHEA-COMP:11604"/>
        <dbReference type="ChEBI" id="CHEBI:15378"/>
        <dbReference type="ChEBI" id="CHEBI:29999"/>
        <dbReference type="ChEBI" id="CHEBI:30616"/>
        <dbReference type="ChEBI" id="CHEBI:83421"/>
        <dbReference type="ChEBI" id="CHEBI:456216"/>
        <dbReference type="EC" id="2.7.11.1"/>
    </reaction>
</comment>
<dbReference type="InterPro" id="IPR000719">
    <property type="entry name" value="Prot_kinase_dom"/>
</dbReference>
<dbReference type="PROSITE" id="PS00108">
    <property type="entry name" value="PROTEIN_KINASE_ST"/>
    <property type="match status" value="1"/>
</dbReference>
<dbReference type="Gene3D" id="1.10.238.10">
    <property type="entry name" value="EF-hand"/>
    <property type="match status" value="1"/>
</dbReference>
<evidence type="ECO:0000256" key="11">
    <source>
        <dbReference type="ARBA" id="ARBA00022840"/>
    </source>
</evidence>
<dbReference type="GO" id="GO:0005509">
    <property type="term" value="F:calcium ion binding"/>
    <property type="evidence" value="ECO:0007669"/>
    <property type="project" value="InterPro"/>
</dbReference>
<sequence>MGGVCCTEGPRKMLTGGPKPAHPAAGKRLDSCEVLSERQTKGKGSILPNNTGQEPKDKYEMSQEAVGTGAFGTVRTGKNKKTGAVCAVKTIKKAAIPNMDAFLNEVEINTVMDHPNIVRLYETFEDKHQVYLVMEVCNGGELFDTIIDQGFFSERDAGHVIKQVVSAVYYMHSQNIAHRDLKPENFLLQSKGMSISKNTLKVIDFGIAKRFNHKVKDKGADTPDMTTMVGTAYYVSPEVLGGKYSEKCDVWSIGVILYILLSGSPPFGGESDEDIMNAVKRGSISFDLDEFARVSNEAKQLLLTMCTRDPKARPSAGQILNSPWIQGQVQHDSSPVGGAVLNKLKAFSSVNRFKKAALQIIAHRLDDKQIVKLRETFQKLDKNGDGTVTLAEMKEACGAAGLGKIGDMQKLFEEMDIDGSGEIGYTEFLAGMIDQKNYLQEELVWEAFRTFDRDGSGEIDIEELKTMLKESPQKLGPGYGESDVLSIFKEADRNNDGKISFEEFMLMLRSS</sequence>
<feature type="domain" description="EF-hand" evidence="18">
    <location>
        <begin position="407"/>
        <end position="438"/>
    </location>
</feature>
<feature type="domain" description="EF-hand" evidence="18">
    <location>
        <begin position="479"/>
        <end position="511"/>
    </location>
</feature>
<dbReference type="SMART" id="SM00054">
    <property type="entry name" value="EFh"/>
    <property type="match status" value="4"/>
</dbReference>
<dbReference type="PANTHER" id="PTHR24349">
    <property type="entry name" value="SERINE/THREONINE-PROTEIN KINASE"/>
    <property type="match status" value="1"/>
</dbReference>
<dbReference type="EMBL" id="HBGE01039064">
    <property type="protein sequence ID" value="CAD9134043.1"/>
    <property type="molecule type" value="Transcribed_RNA"/>
</dbReference>
<comment type="similarity">
    <text evidence="12">Belongs to the protein kinase superfamily. Ser/Thr protein kinase family. CDPK subfamily.</text>
</comment>
<feature type="domain" description="EF-hand" evidence="18">
    <location>
        <begin position="368"/>
        <end position="403"/>
    </location>
</feature>
<evidence type="ECO:0000256" key="5">
    <source>
        <dbReference type="ARBA" id="ARBA00022679"/>
    </source>
</evidence>
<keyword evidence="7" id="KW-0677">Repeat</keyword>
<dbReference type="InterPro" id="IPR002048">
    <property type="entry name" value="EF_hand_dom"/>
</dbReference>
<evidence type="ECO:0000256" key="13">
    <source>
        <dbReference type="ARBA" id="ARBA00047899"/>
    </source>
</evidence>
<evidence type="ECO:0000256" key="1">
    <source>
        <dbReference type="ARBA" id="ARBA00001946"/>
    </source>
</evidence>
<feature type="region of interest" description="Disordered" evidence="16">
    <location>
        <begin position="1"/>
        <end position="59"/>
    </location>
</feature>
<evidence type="ECO:0000256" key="3">
    <source>
        <dbReference type="ARBA" id="ARBA00012513"/>
    </source>
</evidence>
<dbReference type="SMART" id="SM00220">
    <property type="entry name" value="S_TKc"/>
    <property type="match status" value="1"/>
</dbReference>
<evidence type="ECO:0000256" key="4">
    <source>
        <dbReference type="ARBA" id="ARBA00022527"/>
    </source>
</evidence>
<dbReference type="FunFam" id="3.30.200.20:FF:000315">
    <property type="entry name" value="Calcium-dependent protein kinase 3"/>
    <property type="match status" value="1"/>
</dbReference>
<dbReference type="Pfam" id="PF00069">
    <property type="entry name" value="Pkinase"/>
    <property type="match status" value="1"/>
</dbReference>
<comment type="cofactor">
    <cofactor evidence="1">
        <name>Mg(2+)</name>
        <dbReference type="ChEBI" id="CHEBI:18420"/>
    </cofactor>
</comment>
<feature type="domain" description="Protein kinase" evidence="17">
    <location>
        <begin position="60"/>
        <end position="325"/>
    </location>
</feature>
<dbReference type="InterPro" id="IPR018247">
    <property type="entry name" value="EF_Hand_1_Ca_BS"/>
</dbReference>
<feature type="domain" description="EF-hand" evidence="18">
    <location>
        <begin position="439"/>
        <end position="474"/>
    </location>
</feature>
<dbReference type="CDD" id="cd00051">
    <property type="entry name" value="EFh"/>
    <property type="match status" value="1"/>
</dbReference>
<dbReference type="PROSITE" id="PS00018">
    <property type="entry name" value="EF_HAND_1"/>
    <property type="match status" value="4"/>
</dbReference>
<dbReference type="PROSITE" id="PS50011">
    <property type="entry name" value="PROTEIN_KINASE_DOM"/>
    <property type="match status" value="1"/>
</dbReference>
<dbReference type="GO" id="GO:0004674">
    <property type="term" value="F:protein serine/threonine kinase activity"/>
    <property type="evidence" value="ECO:0007669"/>
    <property type="project" value="UniProtKB-KW"/>
</dbReference>
<keyword evidence="10" id="KW-0106">Calcium</keyword>
<comment type="catalytic activity">
    <reaction evidence="13">
        <text>L-threonyl-[protein] + ATP = O-phospho-L-threonyl-[protein] + ADP + H(+)</text>
        <dbReference type="Rhea" id="RHEA:46608"/>
        <dbReference type="Rhea" id="RHEA-COMP:11060"/>
        <dbReference type="Rhea" id="RHEA-COMP:11605"/>
        <dbReference type="ChEBI" id="CHEBI:15378"/>
        <dbReference type="ChEBI" id="CHEBI:30013"/>
        <dbReference type="ChEBI" id="CHEBI:30616"/>
        <dbReference type="ChEBI" id="CHEBI:61977"/>
        <dbReference type="ChEBI" id="CHEBI:456216"/>
        <dbReference type="EC" id="2.7.11.1"/>
    </reaction>
</comment>
<accession>A0A7S1MKU5</accession>
<evidence type="ECO:0000256" key="15">
    <source>
        <dbReference type="PROSITE-ProRule" id="PRU10141"/>
    </source>
</evidence>
<dbReference type="SUPFAM" id="SSF47473">
    <property type="entry name" value="EF-hand"/>
    <property type="match status" value="1"/>
</dbReference>
<evidence type="ECO:0000313" key="19">
    <source>
        <dbReference type="EMBL" id="CAD9134043.1"/>
    </source>
</evidence>
<protein>
    <recommendedName>
        <fullName evidence="3">non-specific serine/threonine protein kinase</fullName>
        <ecNumber evidence="3">2.7.11.1</ecNumber>
    </recommendedName>
</protein>
<gene>
    <name evidence="19" type="ORF">ACAT0790_LOCUS23587</name>
</gene>
<comment type="subunit">
    <text evidence="2">Monomer.</text>
</comment>
<name>A0A7S1MKU5_ALECA</name>
<dbReference type="Pfam" id="PF13499">
    <property type="entry name" value="EF-hand_7"/>
    <property type="match status" value="2"/>
</dbReference>
<evidence type="ECO:0000256" key="14">
    <source>
        <dbReference type="ARBA" id="ARBA00048679"/>
    </source>
</evidence>
<dbReference type="InterPro" id="IPR008271">
    <property type="entry name" value="Ser/Thr_kinase_AS"/>
</dbReference>
<keyword evidence="9" id="KW-0418">Kinase</keyword>
<dbReference type="PROSITE" id="PS00107">
    <property type="entry name" value="PROTEIN_KINASE_ATP"/>
    <property type="match status" value="1"/>
</dbReference>
<dbReference type="AlphaFoldDB" id="A0A7S1MKU5"/>
<organism evidence="19">
    <name type="scientific">Alexandrium catenella</name>
    <name type="common">Red tide dinoflagellate</name>
    <name type="synonym">Gonyaulax catenella</name>
    <dbReference type="NCBI Taxonomy" id="2925"/>
    <lineage>
        <taxon>Eukaryota</taxon>
        <taxon>Sar</taxon>
        <taxon>Alveolata</taxon>
        <taxon>Dinophyceae</taxon>
        <taxon>Gonyaulacales</taxon>
        <taxon>Pyrocystaceae</taxon>
        <taxon>Alexandrium</taxon>
    </lineage>
</organism>
<feature type="compositionally biased region" description="Basic and acidic residues" evidence="16">
    <location>
        <begin position="27"/>
        <end position="40"/>
    </location>
</feature>
<keyword evidence="6" id="KW-0479">Metal-binding</keyword>
<dbReference type="Gene3D" id="1.10.510.10">
    <property type="entry name" value="Transferase(Phosphotransferase) domain 1"/>
    <property type="match status" value="1"/>
</dbReference>
<dbReference type="InterPro" id="IPR011009">
    <property type="entry name" value="Kinase-like_dom_sf"/>
</dbReference>
<evidence type="ECO:0000259" key="18">
    <source>
        <dbReference type="PROSITE" id="PS50222"/>
    </source>
</evidence>
<feature type="binding site" evidence="15">
    <location>
        <position position="93"/>
    </location>
    <ligand>
        <name>ATP</name>
        <dbReference type="ChEBI" id="CHEBI:30616"/>
    </ligand>
</feature>
<dbReference type="SUPFAM" id="SSF56112">
    <property type="entry name" value="Protein kinase-like (PK-like)"/>
    <property type="match status" value="1"/>
</dbReference>
<reference evidence="19" key="1">
    <citation type="submission" date="2021-01" db="EMBL/GenBank/DDBJ databases">
        <authorList>
            <person name="Corre E."/>
            <person name="Pelletier E."/>
            <person name="Niang G."/>
            <person name="Scheremetjew M."/>
            <person name="Finn R."/>
            <person name="Kale V."/>
            <person name="Holt S."/>
            <person name="Cochrane G."/>
            <person name="Meng A."/>
            <person name="Brown T."/>
            <person name="Cohen L."/>
        </authorList>
    </citation>
    <scope>NUCLEOTIDE SEQUENCE</scope>
    <source>
        <strain evidence="19">OF101</strain>
    </source>
</reference>
<dbReference type="InterPro" id="IPR011992">
    <property type="entry name" value="EF-hand-dom_pair"/>
</dbReference>
<proteinExistence type="inferred from homology"/>
<dbReference type="FunFam" id="1.10.238.10:FF:000003">
    <property type="entry name" value="Calmodulin A"/>
    <property type="match status" value="1"/>
</dbReference>
<dbReference type="CDD" id="cd05117">
    <property type="entry name" value="STKc_CAMK"/>
    <property type="match status" value="1"/>
</dbReference>
<evidence type="ECO:0000256" key="8">
    <source>
        <dbReference type="ARBA" id="ARBA00022741"/>
    </source>
</evidence>
<keyword evidence="5" id="KW-0808">Transferase</keyword>
<evidence type="ECO:0000256" key="10">
    <source>
        <dbReference type="ARBA" id="ARBA00022837"/>
    </source>
</evidence>
<keyword evidence="4" id="KW-0723">Serine/threonine-protein kinase</keyword>
<dbReference type="InterPro" id="IPR017441">
    <property type="entry name" value="Protein_kinase_ATP_BS"/>
</dbReference>
<keyword evidence="8 15" id="KW-0547">Nucleotide-binding</keyword>
<keyword evidence="11 15" id="KW-0067">ATP-binding</keyword>
<dbReference type="InterPro" id="IPR050205">
    <property type="entry name" value="CDPK_Ser/Thr_kinases"/>
</dbReference>